<evidence type="ECO:0000313" key="1">
    <source>
        <dbReference type="EMBL" id="PWG82108.1"/>
    </source>
</evidence>
<keyword evidence="2" id="KW-1185">Reference proteome</keyword>
<comment type="caution">
    <text evidence="1">The sequence shown here is derived from an EMBL/GenBank/DDBJ whole genome shotgun (WGS) entry which is preliminary data.</text>
</comment>
<dbReference type="RefSeq" id="WP_109414385.1">
    <property type="nucleotide sequence ID" value="NZ_QEAS01000002.1"/>
</dbReference>
<name>A0A2U2PLA3_9SPHI</name>
<protein>
    <recommendedName>
        <fullName evidence="3">Addiction module toxin RelE</fullName>
    </recommendedName>
</protein>
<proteinExistence type="predicted"/>
<dbReference type="AlphaFoldDB" id="A0A2U2PLA3"/>
<gene>
    <name evidence="1" type="ORF">DDR33_03580</name>
</gene>
<evidence type="ECO:0008006" key="3">
    <source>
        <dbReference type="Google" id="ProtNLM"/>
    </source>
</evidence>
<sequence length="109" mass="12325">MSFNINVTSNFLRELKQLSRKYPSLKKDLADLAKELEQHPYTGIHLGHNLYKIRLAITSKGRGKSGGARIISYVISKDGDLWLISIYDKAQYDTADIETLIEIINSEGL</sequence>
<dbReference type="Proteomes" id="UP000245647">
    <property type="component" value="Unassembled WGS sequence"/>
</dbReference>
<accession>A0A2U2PLA3</accession>
<reference evidence="1 2" key="1">
    <citation type="submission" date="2018-04" db="EMBL/GenBank/DDBJ databases">
        <title>Pedobacter chongqingensis sp. nov., isolated from a rottenly hemp rope.</title>
        <authorList>
            <person name="Cai Y."/>
        </authorList>
    </citation>
    <scope>NUCLEOTIDE SEQUENCE [LARGE SCALE GENOMIC DNA]</scope>
    <source>
        <strain evidence="1 2">FJ4-8</strain>
    </source>
</reference>
<evidence type="ECO:0000313" key="2">
    <source>
        <dbReference type="Proteomes" id="UP000245647"/>
    </source>
</evidence>
<dbReference type="OrthoDB" id="1364255at2"/>
<dbReference type="EMBL" id="QEAS01000002">
    <property type="protein sequence ID" value="PWG82108.1"/>
    <property type="molecule type" value="Genomic_DNA"/>
</dbReference>
<organism evidence="1 2">
    <name type="scientific">Pararcticibacter amylolyticus</name>
    <dbReference type="NCBI Taxonomy" id="2173175"/>
    <lineage>
        <taxon>Bacteria</taxon>
        <taxon>Pseudomonadati</taxon>
        <taxon>Bacteroidota</taxon>
        <taxon>Sphingobacteriia</taxon>
        <taxon>Sphingobacteriales</taxon>
        <taxon>Sphingobacteriaceae</taxon>
        <taxon>Pararcticibacter</taxon>
    </lineage>
</organism>